<gene>
    <name evidence="1" type="ORF">H8S75_00665</name>
</gene>
<dbReference type="Proteomes" id="UP000634672">
    <property type="component" value="Unassembled WGS sequence"/>
</dbReference>
<sequence>MAEVKRMPSLTMDEVILLVDTYFQVKDITASTIKKELIQELSDSMRALPFFPEFKESPAFRSYSGMNMCLSRVASVDPFKISLFGRGSARQRRVFEYYSSRKATLHSVANTIKVIGCLDFPILPTYEDNIMGMLLPSYYEHLEQSDKIVKNARKVVLAQGKTKCFLCGCDLEEIYLGRANELLEAHITLPIAQISRREKITLSDILFLCPTCHKLAHTTPELIEEQNLRELVKGR</sequence>
<keyword evidence="2" id="KW-1185">Reference proteome</keyword>
<comment type="caution">
    <text evidence="1">The sequence shown here is derived from an EMBL/GenBank/DDBJ whole genome shotgun (WGS) entry which is preliminary data.</text>
</comment>
<reference evidence="1 2" key="1">
    <citation type="submission" date="2020-08" db="EMBL/GenBank/DDBJ databases">
        <title>Genome public.</title>
        <authorList>
            <person name="Liu C."/>
            <person name="Sun Q."/>
        </authorList>
    </citation>
    <scope>NUCLEOTIDE SEQUENCE [LARGE SCALE GENOMIC DNA]</scope>
    <source>
        <strain evidence="1 2">NSJ-66</strain>
    </source>
</reference>
<accession>A0ABR7GZV7</accession>
<dbReference type="EMBL" id="JACOPB010000001">
    <property type="protein sequence ID" value="MBC5706474.1"/>
    <property type="molecule type" value="Genomic_DNA"/>
</dbReference>
<evidence type="ECO:0000313" key="1">
    <source>
        <dbReference type="EMBL" id="MBC5706474.1"/>
    </source>
</evidence>
<name>A0ABR7GZV7_9FIRM</name>
<proteinExistence type="predicted"/>
<protein>
    <recommendedName>
        <fullName evidence="3">HNH endonuclease</fullName>
    </recommendedName>
</protein>
<evidence type="ECO:0000313" key="2">
    <source>
        <dbReference type="Proteomes" id="UP000634672"/>
    </source>
</evidence>
<dbReference type="RefSeq" id="WP_187018527.1">
    <property type="nucleotide sequence ID" value="NZ_JACOPB010000001.1"/>
</dbReference>
<evidence type="ECO:0008006" key="3">
    <source>
        <dbReference type="Google" id="ProtNLM"/>
    </source>
</evidence>
<organism evidence="1 2">
    <name type="scientific">Hungatella hominis</name>
    <dbReference type="NCBI Taxonomy" id="2763050"/>
    <lineage>
        <taxon>Bacteria</taxon>
        <taxon>Bacillati</taxon>
        <taxon>Bacillota</taxon>
        <taxon>Clostridia</taxon>
        <taxon>Lachnospirales</taxon>
        <taxon>Lachnospiraceae</taxon>
        <taxon>Hungatella</taxon>
    </lineage>
</organism>